<evidence type="ECO:0000256" key="2">
    <source>
        <dbReference type="ARBA" id="ARBA00022679"/>
    </source>
</evidence>
<dbReference type="InterPro" id="IPR043128">
    <property type="entry name" value="Rev_trsase/Diguanyl_cyclase"/>
</dbReference>
<evidence type="ECO:0000256" key="3">
    <source>
        <dbReference type="ARBA" id="ARBA00022695"/>
    </source>
</evidence>
<dbReference type="InterPro" id="IPR043502">
    <property type="entry name" value="DNA/RNA_pol_sf"/>
</dbReference>
<dbReference type="InterPro" id="IPR036397">
    <property type="entry name" value="RNaseH_sf"/>
</dbReference>
<dbReference type="Pfam" id="PF17917">
    <property type="entry name" value="RT_RNaseH"/>
    <property type="match status" value="1"/>
</dbReference>
<evidence type="ECO:0000259" key="9">
    <source>
        <dbReference type="Pfam" id="PF17921"/>
    </source>
</evidence>
<dbReference type="CDD" id="cd09274">
    <property type="entry name" value="RNase_HI_RT_Ty3"/>
    <property type="match status" value="1"/>
</dbReference>
<gene>
    <name evidence="10" type="ORF">MEUPH1_LOCUS1852</name>
</gene>
<dbReference type="InterPro" id="IPR050951">
    <property type="entry name" value="Retrovirus_Pol_polyprotein"/>
</dbReference>
<evidence type="ECO:0000256" key="4">
    <source>
        <dbReference type="ARBA" id="ARBA00022722"/>
    </source>
</evidence>
<evidence type="ECO:0000256" key="5">
    <source>
        <dbReference type="ARBA" id="ARBA00022759"/>
    </source>
</evidence>
<reference evidence="10 11" key="1">
    <citation type="submission" date="2023-01" db="EMBL/GenBank/DDBJ databases">
        <authorList>
            <person name="Whitehead M."/>
        </authorList>
    </citation>
    <scope>NUCLEOTIDE SEQUENCE [LARGE SCALE GENOMIC DNA]</scope>
</reference>
<keyword evidence="7" id="KW-0695">RNA-directed DNA polymerase</keyword>
<keyword evidence="3" id="KW-0548">Nucleotidyltransferase</keyword>
<dbReference type="Proteomes" id="UP001160148">
    <property type="component" value="Unassembled WGS sequence"/>
</dbReference>
<dbReference type="GO" id="GO:0003964">
    <property type="term" value="F:RNA-directed DNA polymerase activity"/>
    <property type="evidence" value="ECO:0007669"/>
    <property type="project" value="UniProtKB-EC"/>
</dbReference>
<keyword evidence="6" id="KW-0378">Hydrolase</keyword>
<accession>A0AAV0VPY0</accession>
<proteinExistence type="predicted"/>
<evidence type="ECO:0000313" key="10">
    <source>
        <dbReference type="EMBL" id="CAI6344758.1"/>
    </source>
</evidence>
<dbReference type="InterPro" id="IPR041588">
    <property type="entry name" value="Integrase_H2C2"/>
</dbReference>
<name>A0AAV0VPY0_9HEMI</name>
<organism evidence="10 11">
    <name type="scientific">Macrosiphum euphorbiae</name>
    <name type="common">potato aphid</name>
    <dbReference type="NCBI Taxonomy" id="13131"/>
    <lineage>
        <taxon>Eukaryota</taxon>
        <taxon>Metazoa</taxon>
        <taxon>Ecdysozoa</taxon>
        <taxon>Arthropoda</taxon>
        <taxon>Hexapoda</taxon>
        <taxon>Insecta</taxon>
        <taxon>Pterygota</taxon>
        <taxon>Neoptera</taxon>
        <taxon>Paraneoptera</taxon>
        <taxon>Hemiptera</taxon>
        <taxon>Sternorrhyncha</taxon>
        <taxon>Aphidomorpha</taxon>
        <taxon>Aphidoidea</taxon>
        <taxon>Aphididae</taxon>
        <taxon>Macrosiphini</taxon>
        <taxon>Macrosiphum</taxon>
    </lineage>
</organism>
<feature type="domain" description="Reverse transcriptase RNase H-like" evidence="8">
    <location>
        <begin position="58"/>
        <end position="162"/>
    </location>
</feature>
<dbReference type="AlphaFoldDB" id="A0AAV0VPY0"/>
<evidence type="ECO:0000313" key="11">
    <source>
        <dbReference type="Proteomes" id="UP001160148"/>
    </source>
</evidence>
<dbReference type="GO" id="GO:0003676">
    <property type="term" value="F:nucleic acid binding"/>
    <property type="evidence" value="ECO:0007669"/>
    <property type="project" value="InterPro"/>
</dbReference>
<dbReference type="Gene3D" id="3.30.70.270">
    <property type="match status" value="1"/>
</dbReference>
<dbReference type="Gene3D" id="1.10.340.70">
    <property type="match status" value="1"/>
</dbReference>
<dbReference type="InterPro" id="IPR041373">
    <property type="entry name" value="RT_RNaseH"/>
</dbReference>
<protein>
    <recommendedName>
        <fullName evidence="1">RNA-directed DNA polymerase</fullName>
        <ecNumber evidence="1">2.7.7.49</ecNumber>
    </recommendedName>
</protein>
<keyword evidence="2" id="KW-0808">Transferase</keyword>
<evidence type="ECO:0000259" key="8">
    <source>
        <dbReference type="Pfam" id="PF17917"/>
    </source>
</evidence>
<evidence type="ECO:0000256" key="7">
    <source>
        <dbReference type="ARBA" id="ARBA00022918"/>
    </source>
</evidence>
<dbReference type="EC" id="2.7.7.49" evidence="1"/>
<sequence length="306" mass="35489">MGLASFFRRFVPKFSEKARPINELTKKETKFKWGPEQQSAFEQIKLDLLSEPVLQLFDATRPTELHTDASCNGLAGMLLQRDESGELRLVHCYSKKTSETERRYHSSKLELMAIVWALDRMRSWLIGVHVIIITDCQALVYMNSLKSTNSQITRWFDLIQEFDVEVRHRAVTAMSHVDALSRAPTEDSSDTLDDLITERLEVCVAVTEEEYVKGMQYSDPELREIMESLKQATASKITTQNYKLINGLLYRLVQSATGPRKLWMVPKRMRKSLVVKFHDLSGHFAVERTVSRMMERYYFPKIPKKD</sequence>
<dbReference type="SUPFAM" id="SSF56672">
    <property type="entry name" value="DNA/RNA polymerases"/>
    <property type="match status" value="1"/>
</dbReference>
<keyword evidence="4" id="KW-0540">Nuclease</keyword>
<feature type="domain" description="Integrase zinc-binding" evidence="9">
    <location>
        <begin position="265"/>
        <end position="304"/>
    </location>
</feature>
<keyword evidence="5" id="KW-0255">Endonuclease</keyword>
<dbReference type="PANTHER" id="PTHR37984">
    <property type="entry name" value="PROTEIN CBG26694"/>
    <property type="match status" value="1"/>
</dbReference>
<dbReference type="FunFam" id="3.30.70.270:FF:000020">
    <property type="entry name" value="Transposon Tf2-6 polyprotein-like Protein"/>
    <property type="match status" value="1"/>
</dbReference>
<dbReference type="PANTHER" id="PTHR37984:SF5">
    <property type="entry name" value="PROTEIN NYNRIN-LIKE"/>
    <property type="match status" value="1"/>
</dbReference>
<keyword evidence="11" id="KW-1185">Reference proteome</keyword>
<comment type="caution">
    <text evidence="10">The sequence shown here is derived from an EMBL/GenBank/DDBJ whole genome shotgun (WGS) entry which is preliminary data.</text>
</comment>
<dbReference type="Gene3D" id="3.30.420.10">
    <property type="entry name" value="Ribonuclease H-like superfamily/Ribonuclease H"/>
    <property type="match status" value="1"/>
</dbReference>
<evidence type="ECO:0000256" key="6">
    <source>
        <dbReference type="ARBA" id="ARBA00022801"/>
    </source>
</evidence>
<dbReference type="EMBL" id="CARXXK010000001">
    <property type="protein sequence ID" value="CAI6344758.1"/>
    <property type="molecule type" value="Genomic_DNA"/>
</dbReference>
<dbReference type="Pfam" id="PF17921">
    <property type="entry name" value="Integrase_H2C2"/>
    <property type="match status" value="1"/>
</dbReference>
<evidence type="ECO:0000256" key="1">
    <source>
        <dbReference type="ARBA" id="ARBA00012493"/>
    </source>
</evidence>